<dbReference type="EMBL" id="ANJA01000466">
    <property type="protein sequence ID" value="ETO83615.1"/>
    <property type="molecule type" value="Genomic_DNA"/>
</dbReference>
<organism evidence="1 2">
    <name type="scientific">Phytophthora nicotianae P1976</name>
    <dbReference type="NCBI Taxonomy" id="1317066"/>
    <lineage>
        <taxon>Eukaryota</taxon>
        <taxon>Sar</taxon>
        <taxon>Stramenopiles</taxon>
        <taxon>Oomycota</taxon>
        <taxon>Peronosporomycetes</taxon>
        <taxon>Peronosporales</taxon>
        <taxon>Peronosporaceae</taxon>
        <taxon>Phytophthora</taxon>
    </lineage>
</organism>
<reference evidence="1 2" key="1">
    <citation type="submission" date="2013-11" db="EMBL/GenBank/DDBJ databases">
        <title>The Genome Sequence of Phytophthora parasitica P1976.</title>
        <authorList>
            <consortium name="The Broad Institute Genomics Platform"/>
            <person name="Russ C."/>
            <person name="Tyler B."/>
            <person name="Panabieres F."/>
            <person name="Shan W."/>
            <person name="Tripathy S."/>
            <person name="Grunwald N."/>
            <person name="Machado M."/>
            <person name="Johnson C.S."/>
            <person name="Walker B."/>
            <person name="Young S."/>
            <person name="Zeng Q."/>
            <person name="Gargeya S."/>
            <person name="Fitzgerald M."/>
            <person name="Haas B."/>
            <person name="Abouelleil A."/>
            <person name="Allen A.W."/>
            <person name="Alvarado L."/>
            <person name="Arachchi H.M."/>
            <person name="Berlin A.M."/>
            <person name="Chapman S.B."/>
            <person name="Gainer-Dewar J."/>
            <person name="Goldberg J."/>
            <person name="Griggs A."/>
            <person name="Gujja S."/>
            <person name="Hansen M."/>
            <person name="Howarth C."/>
            <person name="Imamovic A."/>
            <person name="Ireland A."/>
            <person name="Larimer J."/>
            <person name="McCowan C."/>
            <person name="Murphy C."/>
            <person name="Pearson M."/>
            <person name="Poon T.W."/>
            <person name="Priest M."/>
            <person name="Roberts A."/>
            <person name="Saif S."/>
            <person name="Shea T."/>
            <person name="Sisk P."/>
            <person name="Sykes S."/>
            <person name="Wortman J."/>
            <person name="Nusbaum C."/>
            <person name="Birren B."/>
        </authorList>
    </citation>
    <scope>NUCLEOTIDE SEQUENCE [LARGE SCALE GENOMIC DNA]</scope>
    <source>
        <strain evidence="1 2">P1976</strain>
    </source>
</reference>
<evidence type="ECO:0000313" key="2">
    <source>
        <dbReference type="Proteomes" id="UP000028582"/>
    </source>
</evidence>
<name>A0A081AXK4_PHYNI</name>
<sequence length="53" mass="6018">MYLPPDPPITASPLFYSFLRAPPRVVGWEVSTKGVHQLAQTREQRNVQITPRA</sequence>
<proteinExistence type="predicted"/>
<dbReference type="Proteomes" id="UP000028582">
    <property type="component" value="Unassembled WGS sequence"/>
</dbReference>
<accession>A0A081AXK4</accession>
<protein>
    <submittedName>
        <fullName evidence="1">Uncharacterized protein</fullName>
    </submittedName>
</protein>
<dbReference type="AlphaFoldDB" id="A0A081AXK4"/>
<evidence type="ECO:0000313" key="1">
    <source>
        <dbReference type="EMBL" id="ETO83615.1"/>
    </source>
</evidence>
<gene>
    <name evidence="1" type="ORF">F444_02391</name>
</gene>
<comment type="caution">
    <text evidence="1">The sequence shown here is derived from an EMBL/GenBank/DDBJ whole genome shotgun (WGS) entry which is preliminary data.</text>
</comment>